<sequence>MLTILKHGLLDTIQDLGRYGYQKYGVVASGAMDIWAHRMANLLVGNEKHASTIEMTVVGPHLQFEKDSVFALCGANLQPMMDGIPVPMWRPVFVKKNSILQLGHAIAGSRAYLAVAGGFVIPKVISSQSTYLRAKIGGLEGRALKRGDQIAINENPNNTSILIESFKQRQSRAPFQTTNWFVAPSLVPNNITPKIIHVTKGKQYDAFTESTKRAFFSQPFTVSVNSDRMGYRLTGPHLTLSEPKEMISEAVSFGSIQVPADGNPIILTADRQTTGGYPKIAQVSSCDFSILAQAKPGDKLLFNMISIEASQKRYIQMEEQFRQLTMALRITLRGN</sequence>
<organism evidence="5 6">
    <name type="scientific">Sporosarcina pasteurii</name>
    <name type="common">Bacillus pasteurii</name>
    <dbReference type="NCBI Taxonomy" id="1474"/>
    <lineage>
        <taxon>Bacteria</taxon>
        <taxon>Bacillati</taxon>
        <taxon>Bacillota</taxon>
        <taxon>Bacilli</taxon>
        <taxon>Bacillales</taxon>
        <taxon>Caryophanaceae</taxon>
        <taxon>Sporosarcina</taxon>
    </lineage>
</organism>
<dbReference type="Proteomes" id="UP000254519">
    <property type="component" value="Unassembled WGS sequence"/>
</dbReference>
<gene>
    <name evidence="5" type="ORF">NCTC4822_02388</name>
</gene>
<dbReference type="GO" id="GO:0005524">
    <property type="term" value="F:ATP binding"/>
    <property type="evidence" value="ECO:0007669"/>
    <property type="project" value="UniProtKB-KW"/>
</dbReference>
<dbReference type="SMART" id="SM00797">
    <property type="entry name" value="AHS2"/>
    <property type="match status" value="1"/>
</dbReference>
<dbReference type="InterPro" id="IPR003778">
    <property type="entry name" value="CT_A_B"/>
</dbReference>
<dbReference type="OrthoDB" id="9782422at2"/>
<keyword evidence="1" id="KW-0547">Nucleotide-binding</keyword>
<protein>
    <submittedName>
        <fullName evidence="5">Allophanate hydrolase subunit 2</fullName>
    </submittedName>
</protein>
<evidence type="ECO:0000313" key="6">
    <source>
        <dbReference type="Proteomes" id="UP000254519"/>
    </source>
</evidence>
<dbReference type="AlphaFoldDB" id="A0A380C8G6"/>
<dbReference type="InterPro" id="IPR029000">
    <property type="entry name" value="Cyclophilin-like_dom_sf"/>
</dbReference>
<dbReference type="EMBL" id="UGYZ01000002">
    <property type="protein sequence ID" value="SUJ14177.1"/>
    <property type="molecule type" value="Genomic_DNA"/>
</dbReference>
<dbReference type="InterPro" id="IPR052708">
    <property type="entry name" value="PxpC"/>
</dbReference>
<evidence type="ECO:0000256" key="3">
    <source>
        <dbReference type="ARBA" id="ARBA00022840"/>
    </source>
</evidence>
<evidence type="ECO:0000313" key="5">
    <source>
        <dbReference type="EMBL" id="SUJ14177.1"/>
    </source>
</evidence>
<dbReference type="RefSeq" id="WP_115362450.1">
    <property type="nucleotide sequence ID" value="NZ_CP038012.1"/>
</dbReference>
<dbReference type="PANTHER" id="PTHR43309">
    <property type="entry name" value="5-OXOPROLINASE SUBUNIT C"/>
    <property type="match status" value="1"/>
</dbReference>
<dbReference type="Gene3D" id="2.40.100.10">
    <property type="entry name" value="Cyclophilin-like"/>
    <property type="match status" value="1"/>
</dbReference>
<reference evidence="5 6" key="1">
    <citation type="submission" date="2018-06" db="EMBL/GenBank/DDBJ databases">
        <authorList>
            <consortium name="Pathogen Informatics"/>
            <person name="Doyle S."/>
        </authorList>
    </citation>
    <scope>NUCLEOTIDE SEQUENCE [LARGE SCALE GENOMIC DNA]</scope>
    <source>
        <strain evidence="6">ATCC 11859 / DSM 33 / NCIB 8841 / NCTC 4822</strain>
    </source>
</reference>
<evidence type="ECO:0000259" key="4">
    <source>
        <dbReference type="SMART" id="SM00797"/>
    </source>
</evidence>
<proteinExistence type="predicted"/>
<feature type="domain" description="Carboxyltransferase" evidence="4">
    <location>
        <begin position="23"/>
        <end position="320"/>
    </location>
</feature>
<accession>A0A380C8G6</accession>
<dbReference type="NCBIfam" id="TIGR00724">
    <property type="entry name" value="urea_amlyse_rel"/>
    <property type="match status" value="1"/>
</dbReference>
<name>A0A380C8G6_SPOPA</name>
<dbReference type="Pfam" id="PF02626">
    <property type="entry name" value="CT_A_B"/>
    <property type="match status" value="1"/>
</dbReference>
<keyword evidence="3" id="KW-0067">ATP-binding</keyword>
<dbReference type="SUPFAM" id="SSF50891">
    <property type="entry name" value="Cyclophilin-like"/>
    <property type="match status" value="1"/>
</dbReference>
<keyword evidence="2 5" id="KW-0378">Hydrolase</keyword>
<dbReference type="PANTHER" id="PTHR43309:SF5">
    <property type="entry name" value="5-OXOPROLINASE SUBUNIT C"/>
    <property type="match status" value="1"/>
</dbReference>
<keyword evidence="6" id="KW-1185">Reference proteome</keyword>
<dbReference type="GO" id="GO:0016787">
    <property type="term" value="F:hydrolase activity"/>
    <property type="evidence" value="ECO:0007669"/>
    <property type="project" value="UniProtKB-KW"/>
</dbReference>
<evidence type="ECO:0000256" key="1">
    <source>
        <dbReference type="ARBA" id="ARBA00022741"/>
    </source>
</evidence>
<evidence type="ECO:0000256" key="2">
    <source>
        <dbReference type="ARBA" id="ARBA00022801"/>
    </source>
</evidence>